<dbReference type="AlphaFoldDB" id="A0AAD6BN43"/>
<keyword evidence="3" id="KW-1185">Reference proteome</keyword>
<organism evidence="2 3">
    <name type="scientific">Pogonophryne albipinna</name>
    <dbReference type="NCBI Taxonomy" id="1090488"/>
    <lineage>
        <taxon>Eukaryota</taxon>
        <taxon>Metazoa</taxon>
        <taxon>Chordata</taxon>
        <taxon>Craniata</taxon>
        <taxon>Vertebrata</taxon>
        <taxon>Euteleostomi</taxon>
        <taxon>Actinopterygii</taxon>
        <taxon>Neopterygii</taxon>
        <taxon>Teleostei</taxon>
        <taxon>Neoteleostei</taxon>
        <taxon>Acanthomorphata</taxon>
        <taxon>Eupercaria</taxon>
        <taxon>Perciformes</taxon>
        <taxon>Notothenioidei</taxon>
        <taxon>Pogonophryne</taxon>
    </lineage>
</organism>
<gene>
    <name evidence="2" type="ORF">JOQ06_023754</name>
</gene>
<name>A0AAD6BN43_9TELE</name>
<sequence length="367" mass="40038">MEDPVVPEVHLQALTTPLTAQHGTVRPSPSFSSPSKSWLREEGASRLLRQASLLGVSQCLSAWGCFQAQPNVLMLWSGLLFLSPRVCSQHNNSKEKGRYRHMAPLPRLPPARCHTHQEGLVAPGGTITVCSTFMYGSAVEPNRDPSSSSSAPRPPLISLPFPCPGEEWAQGTQSQGEERGGGGGRGGKERGAVCWGLNRPTQTPKLIGTLKVFSHLPHCLLTLTRVYSAGCWKAVEQGVQGRRVGVLGPHLPGRSLRFRKPELQLVKTMRRTHKRLAGPLPSGLHPQSSHQQGKPDFQVFHPHLLDCCPLTCANMKERDGEKEVFVVVIDIATGLWLFLGSLRRDLEGLQGCFSGGECFTECVLTSV</sequence>
<proteinExistence type="predicted"/>
<feature type="non-terminal residue" evidence="2">
    <location>
        <position position="367"/>
    </location>
</feature>
<dbReference type="Proteomes" id="UP001219934">
    <property type="component" value="Unassembled WGS sequence"/>
</dbReference>
<evidence type="ECO:0000313" key="2">
    <source>
        <dbReference type="EMBL" id="KAJ4946079.1"/>
    </source>
</evidence>
<dbReference type="EMBL" id="JAPTMU010000003">
    <property type="protein sequence ID" value="KAJ4946079.1"/>
    <property type="molecule type" value="Genomic_DNA"/>
</dbReference>
<reference evidence="2" key="1">
    <citation type="submission" date="2022-11" db="EMBL/GenBank/DDBJ databases">
        <title>Chromosome-level genome of Pogonophryne albipinna.</title>
        <authorList>
            <person name="Jo E."/>
        </authorList>
    </citation>
    <scope>NUCLEOTIDE SEQUENCE</scope>
    <source>
        <strain evidence="2">SGF0006</strain>
        <tissue evidence="2">Muscle</tissue>
    </source>
</reference>
<evidence type="ECO:0000256" key="1">
    <source>
        <dbReference type="SAM" id="MobiDB-lite"/>
    </source>
</evidence>
<feature type="compositionally biased region" description="Basic and acidic residues" evidence="1">
    <location>
        <begin position="176"/>
        <end position="191"/>
    </location>
</feature>
<feature type="region of interest" description="Disordered" evidence="1">
    <location>
        <begin position="168"/>
        <end position="195"/>
    </location>
</feature>
<protein>
    <submittedName>
        <fullName evidence="2">Uncharacterized protein</fullName>
    </submittedName>
</protein>
<comment type="caution">
    <text evidence="2">The sequence shown here is derived from an EMBL/GenBank/DDBJ whole genome shotgun (WGS) entry which is preliminary data.</text>
</comment>
<accession>A0AAD6BN43</accession>
<evidence type="ECO:0000313" key="3">
    <source>
        <dbReference type="Proteomes" id="UP001219934"/>
    </source>
</evidence>